<dbReference type="KEGG" id="pmx:PERMA_A0044"/>
<protein>
    <submittedName>
        <fullName evidence="2">Uncharacterized protein</fullName>
    </submittedName>
</protein>
<dbReference type="EMBL" id="CP001231">
    <property type="protein sequence ID" value="ACO04972.1"/>
    <property type="molecule type" value="Genomic_DNA"/>
</dbReference>
<proteinExistence type="predicted"/>
<dbReference type="HOGENOM" id="CLU_1102026_0_0_0"/>
<evidence type="ECO:0000256" key="1">
    <source>
        <dbReference type="SAM" id="Coils"/>
    </source>
</evidence>
<keyword evidence="3" id="KW-1185">Reference proteome</keyword>
<accession>C0QUX3</accession>
<geneLocation type="plasmid" evidence="3">
    <name>pPERMA01</name>
</geneLocation>
<dbReference type="PaxDb" id="123214-PERMA_A0044"/>
<keyword evidence="1" id="KW-0175">Coiled coil</keyword>
<reference evidence="2 3" key="1">
    <citation type="journal article" date="2009" name="J. Bacteriol.">
        <title>Complete and draft genome sequences of six members of the Aquificales.</title>
        <authorList>
            <person name="Reysenbach A.L."/>
            <person name="Hamamura N."/>
            <person name="Podar M."/>
            <person name="Griffiths E."/>
            <person name="Ferreira S."/>
            <person name="Hochstein R."/>
            <person name="Heidelberg J."/>
            <person name="Johnson J."/>
            <person name="Mead D."/>
            <person name="Pohorille A."/>
            <person name="Sarmiento M."/>
            <person name="Schweighofer K."/>
            <person name="Seshadri R."/>
            <person name="Voytek M.A."/>
        </authorList>
    </citation>
    <scope>NUCLEOTIDE SEQUENCE [LARGE SCALE GENOMIC DNA]</scope>
    <source>
        <strain evidence="3">DSM 14350 / EX-H1</strain>
        <plasmid evidence="3">pPERMA01</plasmid>
    </source>
</reference>
<dbReference type="AlphaFoldDB" id="C0QUX3"/>
<feature type="coiled-coil region" evidence="1">
    <location>
        <begin position="107"/>
        <end position="134"/>
    </location>
</feature>
<evidence type="ECO:0000313" key="2">
    <source>
        <dbReference type="EMBL" id="ACO04972.1"/>
    </source>
</evidence>
<organism evidence="2 3">
    <name type="scientific">Persephonella marina (strain DSM 14350 / EX-H1)</name>
    <dbReference type="NCBI Taxonomy" id="123214"/>
    <lineage>
        <taxon>Bacteria</taxon>
        <taxon>Pseudomonadati</taxon>
        <taxon>Aquificota</taxon>
        <taxon>Aquificia</taxon>
        <taxon>Aquificales</taxon>
        <taxon>Hydrogenothermaceae</taxon>
        <taxon>Persephonella</taxon>
    </lineage>
</organism>
<sequence>MRSLKVLILALFIVSFSFAKELVYEGKPLLLDVSNQVSNIIEFPEKVKKAISASQQLSAKIQGNKVIVLLPSKEPADLLVSTKSGKVYALLLNPKIIPTQIVKIVDKQIEEEKKKKAKKEKVKQIEKGKDYEEKLINILKAAINGQLDDYYEVKRKVQTLETQNYFIEITKEYQGDEFGVLLGKIYPKKKDAKPITERLLAQVLSRIWRIAGITILMEQNLMHFYAATREYFNEIPESYEDKIIKKYLRDEK</sequence>
<dbReference type="Proteomes" id="UP000001366">
    <property type="component" value="Plasmid unnamed"/>
</dbReference>
<name>C0QUX3_PERMH</name>
<dbReference type="RefSeq" id="WP_012675160.1">
    <property type="nucleotide sequence ID" value="NC_012439.1"/>
</dbReference>
<gene>
    <name evidence="2" type="ordered locus">PERMA_A0044</name>
</gene>
<keyword evidence="2" id="KW-0614">Plasmid</keyword>
<evidence type="ECO:0000313" key="3">
    <source>
        <dbReference type="Proteomes" id="UP000001366"/>
    </source>
</evidence>